<sequence length="178" mass="20068">MGRCFPLHFEFDFFATKHSEYAVVNVGFYRHSKHLRAKDHDSHLRGTTAELKVTEDTTAVKEKLPQQEAGPHRGEVAELSHLFALKDPRDRPRSIKMGLSKAEVKALEFLNGFYGPGNKPFNRGHLNSEAVDFLDSILFENHGAGSGAHVSSINKDNISQELPLHHICTQSIEMEELY</sequence>
<accession>A0A0P1B864</accession>
<evidence type="ECO:0000313" key="1">
    <source>
        <dbReference type="EMBL" id="CEG50178.1"/>
    </source>
</evidence>
<protein>
    <submittedName>
        <fullName evidence="1">Uncharacterized protein</fullName>
    </submittedName>
</protein>
<dbReference type="GeneID" id="36402958"/>
<dbReference type="Proteomes" id="UP000054928">
    <property type="component" value="Unassembled WGS sequence"/>
</dbReference>
<proteinExistence type="predicted"/>
<name>A0A0P1B864_PLAHL</name>
<keyword evidence="2" id="KW-1185">Reference proteome</keyword>
<reference evidence="2" key="1">
    <citation type="submission" date="2014-09" db="EMBL/GenBank/DDBJ databases">
        <authorList>
            <person name="Sharma Rahul"/>
            <person name="Thines Marco"/>
        </authorList>
    </citation>
    <scope>NUCLEOTIDE SEQUENCE [LARGE SCALE GENOMIC DNA]</scope>
</reference>
<evidence type="ECO:0000313" key="2">
    <source>
        <dbReference type="Proteomes" id="UP000054928"/>
    </source>
</evidence>
<dbReference type="RefSeq" id="XP_024586547.1">
    <property type="nucleotide sequence ID" value="XM_024721450.1"/>
</dbReference>
<dbReference type="EMBL" id="CCYD01003101">
    <property type="protein sequence ID" value="CEG50178.1"/>
    <property type="molecule type" value="Genomic_DNA"/>
</dbReference>
<organism evidence="1 2">
    <name type="scientific">Plasmopara halstedii</name>
    <name type="common">Downy mildew of sunflower</name>
    <dbReference type="NCBI Taxonomy" id="4781"/>
    <lineage>
        <taxon>Eukaryota</taxon>
        <taxon>Sar</taxon>
        <taxon>Stramenopiles</taxon>
        <taxon>Oomycota</taxon>
        <taxon>Peronosporomycetes</taxon>
        <taxon>Peronosporales</taxon>
        <taxon>Peronosporaceae</taxon>
        <taxon>Plasmopara</taxon>
    </lineage>
</organism>
<dbReference type="AlphaFoldDB" id="A0A0P1B864"/>